<keyword evidence="3" id="KW-1185">Reference proteome</keyword>
<dbReference type="InterPro" id="IPR002182">
    <property type="entry name" value="NB-ARC"/>
</dbReference>
<dbReference type="Gene3D" id="3.40.50.300">
    <property type="entry name" value="P-loop containing nucleotide triphosphate hydrolases"/>
    <property type="match status" value="1"/>
</dbReference>
<dbReference type="PANTHER" id="PTHR47691:SF3">
    <property type="entry name" value="HTH-TYPE TRANSCRIPTIONAL REGULATOR RV0890C-RELATED"/>
    <property type="match status" value="1"/>
</dbReference>
<name>A0A7D9JHD6_PARCT</name>
<evidence type="ECO:0000313" key="3">
    <source>
        <dbReference type="Proteomes" id="UP001152795"/>
    </source>
</evidence>
<sequence length="243" mass="27711">VQLIEKLQSVQQFFAKEIQNVLDNHSVMGKDIEDLKVNYQTTSQQLQTLQNEVSKLSIAHEKIPYLFMLPDRTEWFSCRDSELENLHTLLQINDDINESKVQIASVCGLGGCGKTSLAAEYVHRWKDYYEGGVFWFSGEDETRFANSVDDHAVYLGTLVEASAGRALLKTLEEISKIKKPWLLVLDDMDEFKLCSNIGMLLSGPWKRRVKGSGHILITTRREPKVMRETVRGLIESQCLQLVC</sequence>
<organism evidence="2 3">
    <name type="scientific">Paramuricea clavata</name>
    <name type="common">Red gorgonian</name>
    <name type="synonym">Violescent sea-whip</name>
    <dbReference type="NCBI Taxonomy" id="317549"/>
    <lineage>
        <taxon>Eukaryota</taxon>
        <taxon>Metazoa</taxon>
        <taxon>Cnidaria</taxon>
        <taxon>Anthozoa</taxon>
        <taxon>Octocorallia</taxon>
        <taxon>Malacalcyonacea</taxon>
        <taxon>Plexauridae</taxon>
        <taxon>Paramuricea</taxon>
    </lineage>
</organism>
<dbReference type="Proteomes" id="UP001152795">
    <property type="component" value="Unassembled WGS sequence"/>
</dbReference>
<dbReference type="AlphaFoldDB" id="A0A7D9JHD6"/>
<gene>
    <name evidence="2" type="ORF">PACLA_8A057346</name>
</gene>
<dbReference type="SUPFAM" id="SSF52540">
    <property type="entry name" value="P-loop containing nucleoside triphosphate hydrolases"/>
    <property type="match status" value="1"/>
</dbReference>
<reference evidence="2" key="1">
    <citation type="submission" date="2020-04" db="EMBL/GenBank/DDBJ databases">
        <authorList>
            <person name="Alioto T."/>
            <person name="Alioto T."/>
            <person name="Gomez Garrido J."/>
        </authorList>
    </citation>
    <scope>NUCLEOTIDE SEQUENCE</scope>
    <source>
        <strain evidence="2">A484AB</strain>
    </source>
</reference>
<dbReference type="Pfam" id="PF00931">
    <property type="entry name" value="NB-ARC"/>
    <property type="match status" value="1"/>
</dbReference>
<evidence type="ECO:0000259" key="1">
    <source>
        <dbReference type="Pfam" id="PF00931"/>
    </source>
</evidence>
<dbReference type="OrthoDB" id="6136658at2759"/>
<dbReference type="EMBL" id="CACRXK020016429">
    <property type="protein sequence ID" value="CAB4029808.1"/>
    <property type="molecule type" value="Genomic_DNA"/>
</dbReference>
<dbReference type="GO" id="GO:0043531">
    <property type="term" value="F:ADP binding"/>
    <property type="evidence" value="ECO:0007669"/>
    <property type="project" value="InterPro"/>
</dbReference>
<dbReference type="InterPro" id="IPR027417">
    <property type="entry name" value="P-loop_NTPase"/>
</dbReference>
<protein>
    <recommendedName>
        <fullName evidence="1">NB-ARC domain-containing protein</fullName>
    </recommendedName>
</protein>
<accession>A0A7D9JHD6</accession>
<dbReference type="PANTHER" id="PTHR47691">
    <property type="entry name" value="REGULATOR-RELATED"/>
    <property type="match status" value="1"/>
</dbReference>
<comment type="caution">
    <text evidence="2">The sequence shown here is derived from an EMBL/GenBank/DDBJ whole genome shotgun (WGS) entry which is preliminary data.</text>
</comment>
<proteinExistence type="predicted"/>
<feature type="non-terminal residue" evidence="2">
    <location>
        <position position="1"/>
    </location>
</feature>
<feature type="domain" description="NB-ARC" evidence="1">
    <location>
        <begin position="94"/>
        <end position="222"/>
    </location>
</feature>
<evidence type="ECO:0000313" key="2">
    <source>
        <dbReference type="EMBL" id="CAB4029808.1"/>
    </source>
</evidence>